<dbReference type="PANTHER" id="PTHR43434">
    <property type="entry name" value="PHOSPHOGLYCOLATE PHOSPHATASE"/>
    <property type="match status" value="1"/>
</dbReference>
<organism evidence="1 2">
    <name type="scientific">Labedaea rhizosphaerae</name>
    <dbReference type="NCBI Taxonomy" id="598644"/>
    <lineage>
        <taxon>Bacteria</taxon>
        <taxon>Bacillati</taxon>
        <taxon>Actinomycetota</taxon>
        <taxon>Actinomycetes</taxon>
        <taxon>Pseudonocardiales</taxon>
        <taxon>Pseudonocardiaceae</taxon>
        <taxon>Labedaea</taxon>
    </lineage>
</organism>
<dbReference type="Gene3D" id="1.10.150.240">
    <property type="entry name" value="Putative phosphatase, domain 2"/>
    <property type="match status" value="1"/>
</dbReference>
<dbReference type="SUPFAM" id="SSF56784">
    <property type="entry name" value="HAD-like"/>
    <property type="match status" value="1"/>
</dbReference>
<dbReference type="Gene3D" id="3.40.50.1000">
    <property type="entry name" value="HAD superfamily/HAD-like"/>
    <property type="match status" value="2"/>
</dbReference>
<proteinExistence type="predicted"/>
<name>A0A4R6SJN4_LABRH</name>
<dbReference type="InterPro" id="IPR023198">
    <property type="entry name" value="PGP-like_dom2"/>
</dbReference>
<dbReference type="PANTHER" id="PTHR43434:SF1">
    <property type="entry name" value="PHOSPHOGLYCOLATE PHOSPHATASE"/>
    <property type="match status" value="1"/>
</dbReference>
<dbReference type="SFLD" id="SFLDG01129">
    <property type="entry name" value="C1.5:_HAD__Beta-PGM__Phosphata"/>
    <property type="match status" value="1"/>
</dbReference>
<dbReference type="EMBL" id="SNXZ01000001">
    <property type="protein sequence ID" value="TDQ04536.1"/>
    <property type="molecule type" value="Genomic_DNA"/>
</dbReference>
<accession>A0A4R6SJN4</accession>
<dbReference type="OrthoDB" id="9793014at2"/>
<reference evidence="1 2" key="1">
    <citation type="submission" date="2019-03" db="EMBL/GenBank/DDBJ databases">
        <title>Genomic Encyclopedia of Type Strains, Phase IV (KMG-IV): sequencing the most valuable type-strain genomes for metagenomic binning, comparative biology and taxonomic classification.</title>
        <authorList>
            <person name="Goeker M."/>
        </authorList>
    </citation>
    <scope>NUCLEOTIDE SEQUENCE [LARGE SCALE GENOMIC DNA]</scope>
    <source>
        <strain evidence="1 2">DSM 45361</strain>
    </source>
</reference>
<evidence type="ECO:0000313" key="2">
    <source>
        <dbReference type="Proteomes" id="UP000295444"/>
    </source>
</evidence>
<sequence>MPFTVGFDLDMTLIDPRPGMAMAIDTLAAQTGFALDGARFAANLGPPLDVVFRDFGVPEEHIADLTTRFRADYPEVVIPRTVALPGAGAAIDAVRALGGRVVVITGKYQRNAELHIAELGWEVDAVVGTLWGPGKGEALRSHHASVYVGDHVSDVMGAKAAGATSVGVTTGPCDEAGLREAGVDVVLRDLTEFPAWLHAHRG</sequence>
<gene>
    <name evidence="1" type="ORF">EV186_101488</name>
</gene>
<protein>
    <submittedName>
        <fullName evidence="1">Phosphoglycolate phosphatase</fullName>
    </submittedName>
</protein>
<dbReference type="AlphaFoldDB" id="A0A4R6SJN4"/>
<dbReference type="Pfam" id="PF12710">
    <property type="entry name" value="HAD"/>
    <property type="match status" value="1"/>
</dbReference>
<evidence type="ECO:0000313" key="1">
    <source>
        <dbReference type="EMBL" id="TDQ04536.1"/>
    </source>
</evidence>
<keyword evidence="2" id="KW-1185">Reference proteome</keyword>
<dbReference type="Proteomes" id="UP000295444">
    <property type="component" value="Unassembled WGS sequence"/>
</dbReference>
<dbReference type="InterPro" id="IPR023214">
    <property type="entry name" value="HAD_sf"/>
</dbReference>
<dbReference type="SFLD" id="SFLDS00003">
    <property type="entry name" value="Haloacid_Dehalogenase"/>
    <property type="match status" value="1"/>
</dbReference>
<dbReference type="InterPro" id="IPR036412">
    <property type="entry name" value="HAD-like_sf"/>
</dbReference>
<dbReference type="GO" id="GO:0006281">
    <property type="term" value="P:DNA repair"/>
    <property type="evidence" value="ECO:0007669"/>
    <property type="project" value="TreeGrafter"/>
</dbReference>
<dbReference type="GO" id="GO:0008967">
    <property type="term" value="F:phosphoglycolate phosphatase activity"/>
    <property type="evidence" value="ECO:0007669"/>
    <property type="project" value="TreeGrafter"/>
</dbReference>
<dbReference type="RefSeq" id="WP_133847418.1">
    <property type="nucleotide sequence ID" value="NZ_SNXZ01000001.1"/>
</dbReference>
<dbReference type="InterPro" id="IPR050155">
    <property type="entry name" value="HAD-like_hydrolase_sf"/>
</dbReference>
<comment type="caution">
    <text evidence="1">The sequence shown here is derived from an EMBL/GenBank/DDBJ whole genome shotgun (WGS) entry which is preliminary data.</text>
</comment>